<dbReference type="InterPro" id="IPR002867">
    <property type="entry name" value="IBR_dom"/>
</dbReference>
<accession>A0A2H1FJX9</accession>
<evidence type="ECO:0000259" key="9">
    <source>
        <dbReference type="PROSITE" id="PS51873"/>
    </source>
</evidence>
<gene>
    <name evidence="10" type="ORF">ZT1E4_G322</name>
</gene>
<evidence type="ECO:0000256" key="4">
    <source>
        <dbReference type="ARBA" id="ARBA00022723"/>
    </source>
</evidence>
<comment type="catalytic activity">
    <reaction evidence="1">
        <text>[E2 ubiquitin-conjugating enzyme]-S-ubiquitinyl-L-cysteine + [acceptor protein]-L-lysine = [E2 ubiquitin-conjugating enzyme]-L-cysteine + [acceptor protein]-N(6)-ubiquitinyl-L-lysine.</text>
        <dbReference type="EC" id="2.3.2.31"/>
    </reaction>
</comment>
<dbReference type="SUPFAM" id="SSF57850">
    <property type="entry name" value="RING/U-box"/>
    <property type="match status" value="1"/>
</dbReference>
<dbReference type="EC" id="2.3.2.31" evidence="2"/>
<dbReference type="AlphaFoldDB" id="A0A2H1FJX9"/>
<dbReference type="CDD" id="cd20335">
    <property type="entry name" value="BRcat_RBR"/>
    <property type="match status" value="1"/>
</dbReference>
<name>A0A2H1FJX9_ZYMTR</name>
<keyword evidence="4" id="KW-0479">Metal-binding</keyword>
<dbReference type="EMBL" id="LT854253">
    <property type="protein sequence ID" value="SMR41544.1"/>
    <property type="molecule type" value="Genomic_DNA"/>
</dbReference>
<dbReference type="GO" id="GO:0008270">
    <property type="term" value="F:zinc ion binding"/>
    <property type="evidence" value="ECO:0007669"/>
    <property type="project" value="UniProtKB-KW"/>
</dbReference>
<dbReference type="InterPro" id="IPR013083">
    <property type="entry name" value="Znf_RING/FYVE/PHD"/>
</dbReference>
<dbReference type="InterPro" id="IPR031127">
    <property type="entry name" value="E3_UB_ligase_RBR"/>
</dbReference>
<protein>
    <recommendedName>
        <fullName evidence="2">RBR-type E3 ubiquitin transferase</fullName>
        <ecNumber evidence="2">2.3.2.31</ecNumber>
    </recommendedName>
</protein>
<dbReference type="PROSITE" id="PS51873">
    <property type="entry name" value="TRIAD"/>
    <property type="match status" value="1"/>
</dbReference>
<evidence type="ECO:0000256" key="5">
    <source>
        <dbReference type="ARBA" id="ARBA00022737"/>
    </source>
</evidence>
<dbReference type="Gene3D" id="3.30.40.10">
    <property type="entry name" value="Zinc/RING finger domain, C3HC4 (zinc finger)"/>
    <property type="match status" value="1"/>
</dbReference>
<proteinExistence type="predicted"/>
<sequence length="267" mass="29227">MAIPGFNWTFFNVAADDVPRVLTPAEEAARKLQQEQDDYAVALRIQNGFDEGDLALAERLYEEQVQDLIEASKTPIGADEVEPGDANAAHYVEPPRLCVACSDDPGVATLPCGHPYCADCLTGVLRNSMTDGTAFPPRCCRQDIEIEEVRRHLEPAFAVEFDAKAIELSTVNPVYCSNAACSVFIPPAVVRGGDVALCPSCFTRTCTHCKAGSHPGDCQEDQGLQQLLQMAEGEGWRRCECGRVIELNFGCNHMTVSAKWTRLDIPY</sequence>
<keyword evidence="7" id="KW-0833">Ubl conjugation pathway</keyword>
<evidence type="ECO:0000256" key="8">
    <source>
        <dbReference type="ARBA" id="ARBA00022833"/>
    </source>
</evidence>
<evidence type="ECO:0000256" key="6">
    <source>
        <dbReference type="ARBA" id="ARBA00022771"/>
    </source>
</evidence>
<dbReference type="PROSITE" id="PS00518">
    <property type="entry name" value="ZF_RING_1"/>
    <property type="match status" value="1"/>
</dbReference>
<keyword evidence="5" id="KW-0677">Repeat</keyword>
<feature type="domain" description="RING-type" evidence="9">
    <location>
        <begin position="94"/>
        <end position="267"/>
    </location>
</feature>
<dbReference type="Pfam" id="PF01485">
    <property type="entry name" value="IBR"/>
    <property type="match status" value="1"/>
</dbReference>
<evidence type="ECO:0000256" key="3">
    <source>
        <dbReference type="ARBA" id="ARBA00022679"/>
    </source>
</evidence>
<dbReference type="Proteomes" id="UP000245764">
    <property type="component" value="Chromosome 1"/>
</dbReference>
<evidence type="ECO:0000313" key="11">
    <source>
        <dbReference type="Proteomes" id="UP000245764"/>
    </source>
</evidence>
<keyword evidence="3" id="KW-0808">Transferase</keyword>
<dbReference type="GO" id="GO:0061630">
    <property type="term" value="F:ubiquitin protein ligase activity"/>
    <property type="evidence" value="ECO:0007669"/>
    <property type="project" value="UniProtKB-EC"/>
</dbReference>
<dbReference type="GO" id="GO:0016567">
    <property type="term" value="P:protein ubiquitination"/>
    <property type="evidence" value="ECO:0007669"/>
    <property type="project" value="InterPro"/>
</dbReference>
<evidence type="ECO:0000256" key="7">
    <source>
        <dbReference type="ARBA" id="ARBA00022786"/>
    </source>
</evidence>
<dbReference type="InterPro" id="IPR017907">
    <property type="entry name" value="Znf_RING_CS"/>
</dbReference>
<keyword evidence="8" id="KW-0862">Zinc</keyword>
<dbReference type="PANTHER" id="PTHR11685">
    <property type="entry name" value="RBR FAMILY RING FINGER AND IBR DOMAIN-CONTAINING"/>
    <property type="match status" value="1"/>
</dbReference>
<evidence type="ECO:0000313" key="10">
    <source>
        <dbReference type="EMBL" id="SMR41544.1"/>
    </source>
</evidence>
<reference evidence="11" key="1">
    <citation type="submission" date="2017-05" db="EMBL/GenBank/DDBJ databases">
        <authorList>
            <person name="Song R."/>
            <person name="Chenine A.L."/>
            <person name="Ruprecht R.M."/>
        </authorList>
    </citation>
    <scope>NUCLEOTIDE SEQUENCE [LARGE SCALE GENOMIC DNA]</scope>
</reference>
<dbReference type="InterPro" id="IPR044066">
    <property type="entry name" value="TRIAD_supradom"/>
</dbReference>
<organism evidence="10 11">
    <name type="scientific">Zymoseptoria tritici ST99CH_1E4</name>
    <dbReference type="NCBI Taxonomy" id="1276532"/>
    <lineage>
        <taxon>Eukaryota</taxon>
        <taxon>Fungi</taxon>
        <taxon>Dikarya</taxon>
        <taxon>Ascomycota</taxon>
        <taxon>Pezizomycotina</taxon>
        <taxon>Dothideomycetes</taxon>
        <taxon>Dothideomycetidae</taxon>
        <taxon>Mycosphaerellales</taxon>
        <taxon>Mycosphaerellaceae</taxon>
        <taxon>Zymoseptoria</taxon>
    </lineage>
</organism>
<evidence type="ECO:0000256" key="2">
    <source>
        <dbReference type="ARBA" id="ARBA00012251"/>
    </source>
</evidence>
<keyword evidence="6" id="KW-0863">Zinc-finger</keyword>
<evidence type="ECO:0000256" key="1">
    <source>
        <dbReference type="ARBA" id="ARBA00001798"/>
    </source>
</evidence>